<dbReference type="InterPro" id="IPR011991">
    <property type="entry name" value="ArsR-like_HTH"/>
</dbReference>
<dbReference type="GO" id="GO:0003677">
    <property type="term" value="F:DNA binding"/>
    <property type="evidence" value="ECO:0007669"/>
    <property type="project" value="UniProtKB-KW"/>
</dbReference>
<evidence type="ECO:0000256" key="1">
    <source>
        <dbReference type="ARBA" id="ARBA00023015"/>
    </source>
</evidence>
<dbReference type="GO" id="GO:0046686">
    <property type="term" value="P:response to cadmium ion"/>
    <property type="evidence" value="ECO:0007669"/>
    <property type="project" value="UniProtKB-KW"/>
</dbReference>
<dbReference type="InterPro" id="IPR051011">
    <property type="entry name" value="Metal_resp_trans_reg"/>
</dbReference>
<dbReference type="PRINTS" id="PR00778">
    <property type="entry name" value="HTHARSR"/>
</dbReference>
<evidence type="ECO:0000256" key="2">
    <source>
        <dbReference type="ARBA" id="ARBA00023125"/>
    </source>
</evidence>
<dbReference type="NCBIfam" id="NF033788">
    <property type="entry name" value="HTH_metalloreg"/>
    <property type="match status" value="1"/>
</dbReference>
<dbReference type="KEGG" id="vhy:G7082_03615"/>
<dbReference type="PANTHER" id="PTHR43132:SF2">
    <property type="entry name" value="ARSENICAL RESISTANCE OPERON REPRESSOR ARSR-RELATED"/>
    <property type="match status" value="1"/>
</dbReference>
<keyword evidence="2" id="KW-0238">DNA-binding</keyword>
<dbReference type="Proteomes" id="UP000501747">
    <property type="component" value="Chromosome"/>
</dbReference>
<name>A0A6G8ARI0_9ENTE</name>
<dbReference type="CDD" id="cd00090">
    <property type="entry name" value="HTH_ARSR"/>
    <property type="match status" value="1"/>
</dbReference>
<dbReference type="RefSeq" id="WP_166033860.1">
    <property type="nucleotide sequence ID" value="NZ_CP049887.1"/>
</dbReference>
<evidence type="ECO:0000256" key="3">
    <source>
        <dbReference type="ARBA" id="ARBA00023163"/>
    </source>
</evidence>
<dbReference type="EMBL" id="CP049887">
    <property type="protein sequence ID" value="QIL47688.1"/>
    <property type="molecule type" value="Genomic_DNA"/>
</dbReference>
<dbReference type="SUPFAM" id="SSF46785">
    <property type="entry name" value="Winged helix' DNA-binding domain"/>
    <property type="match status" value="1"/>
</dbReference>
<dbReference type="InterPro" id="IPR018334">
    <property type="entry name" value="ArsR_HTH"/>
</dbReference>
<reference evidence="6 7" key="1">
    <citation type="submission" date="2020-03" db="EMBL/GenBank/DDBJ databases">
        <title>Vagococcus sp. nov., isolated from beetles.</title>
        <authorList>
            <person name="Hyun D.-W."/>
            <person name="Bae J.-W."/>
        </authorList>
    </citation>
    <scope>NUCLEOTIDE SEQUENCE [LARGE SCALE GENOMIC DNA]</scope>
    <source>
        <strain evidence="6 7">HDW17B</strain>
    </source>
</reference>
<dbReference type="SMART" id="SM00418">
    <property type="entry name" value="HTH_ARSR"/>
    <property type="match status" value="1"/>
</dbReference>
<keyword evidence="7" id="KW-1185">Reference proteome</keyword>
<dbReference type="InterPro" id="IPR036390">
    <property type="entry name" value="WH_DNA-bd_sf"/>
</dbReference>
<dbReference type="PROSITE" id="PS50987">
    <property type="entry name" value="HTH_ARSR_2"/>
    <property type="match status" value="1"/>
</dbReference>
<dbReference type="AlphaFoldDB" id="A0A6G8ARI0"/>
<evidence type="ECO:0000259" key="5">
    <source>
        <dbReference type="PROSITE" id="PS50987"/>
    </source>
</evidence>
<dbReference type="Pfam" id="PF01022">
    <property type="entry name" value="HTH_5"/>
    <property type="match status" value="1"/>
</dbReference>
<dbReference type="Gene3D" id="1.10.10.10">
    <property type="entry name" value="Winged helix-like DNA-binding domain superfamily/Winged helix DNA-binding domain"/>
    <property type="match status" value="1"/>
</dbReference>
<dbReference type="PROSITE" id="PS00846">
    <property type="entry name" value="HTH_ARSR_1"/>
    <property type="match status" value="1"/>
</dbReference>
<evidence type="ECO:0000256" key="4">
    <source>
        <dbReference type="ARBA" id="ARBA00043263"/>
    </source>
</evidence>
<keyword evidence="4" id="KW-0105">Cadmium resistance</keyword>
<dbReference type="InterPro" id="IPR036388">
    <property type="entry name" value="WH-like_DNA-bd_sf"/>
</dbReference>
<sequence length="109" mass="12803">MINTQKDSATKMLESFDPKRISTFFKLMSEEIRFKLTLILAYEGEMCVSDLAKHTETSISTTSHHLQILKKNEVIESRREGKQIFYFIQNKRVLHFIKVGLDFSNIPKY</sequence>
<dbReference type="GO" id="GO:0003700">
    <property type="term" value="F:DNA-binding transcription factor activity"/>
    <property type="evidence" value="ECO:0007669"/>
    <property type="project" value="InterPro"/>
</dbReference>
<gene>
    <name evidence="6" type="ORF">G7082_03615</name>
</gene>
<evidence type="ECO:0000313" key="6">
    <source>
        <dbReference type="EMBL" id="QIL47688.1"/>
    </source>
</evidence>
<accession>A0A6G8ARI0</accession>
<dbReference type="PANTHER" id="PTHR43132">
    <property type="entry name" value="ARSENICAL RESISTANCE OPERON REPRESSOR ARSR-RELATED"/>
    <property type="match status" value="1"/>
</dbReference>
<proteinExistence type="predicted"/>
<keyword evidence="3" id="KW-0804">Transcription</keyword>
<organism evidence="6 7">
    <name type="scientific">Vagococcus hydrophili</name>
    <dbReference type="NCBI Taxonomy" id="2714947"/>
    <lineage>
        <taxon>Bacteria</taxon>
        <taxon>Bacillati</taxon>
        <taxon>Bacillota</taxon>
        <taxon>Bacilli</taxon>
        <taxon>Lactobacillales</taxon>
        <taxon>Enterococcaceae</taxon>
        <taxon>Vagococcus</taxon>
    </lineage>
</organism>
<keyword evidence="1" id="KW-0805">Transcription regulation</keyword>
<evidence type="ECO:0000313" key="7">
    <source>
        <dbReference type="Proteomes" id="UP000501747"/>
    </source>
</evidence>
<protein>
    <submittedName>
        <fullName evidence="6">Helix-turn-helix transcriptional regulator</fullName>
    </submittedName>
</protein>
<dbReference type="InterPro" id="IPR001845">
    <property type="entry name" value="HTH_ArsR_DNA-bd_dom"/>
</dbReference>
<feature type="domain" description="HTH arsR-type" evidence="5">
    <location>
        <begin position="13"/>
        <end position="108"/>
    </location>
</feature>